<dbReference type="Pfam" id="PF07690">
    <property type="entry name" value="MFS_1"/>
    <property type="match status" value="1"/>
</dbReference>
<feature type="non-terminal residue" evidence="7">
    <location>
        <position position="282"/>
    </location>
</feature>
<dbReference type="GO" id="GO:0015233">
    <property type="term" value="F:pantothenate transmembrane transporter activity"/>
    <property type="evidence" value="ECO:0007669"/>
    <property type="project" value="TreeGrafter"/>
</dbReference>
<keyword evidence="8" id="KW-1185">Reference proteome</keyword>
<evidence type="ECO:0000313" key="7">
    <source>
        <dbReference type="EMBL" id="KAG6013628.1"/>
    </source>
</evidence>
<proteinExistence type="predicted"/>
<comment type="caution">
    <text evidence="7">The sequence shown here is derived from an EMBL/GenBank/DDBJ whole genome shotgun (WGS) entry which is preliminary data.</text>
</comment>
<protein>
    <recommendedName>
        <fullName evidence="9">Major facilitator superfamily (MFS) profile domain-containing protein</fullName>
    </recommendedName>
</protein>
<dbReference type="InterPro" id="IPR011701">
    <property type="entry name" value="MFS"/>
</dbReference>
<reference evidence="7" key="1">
    <citation type="journal article" date="2020" name="bioRxiv">
        <title>Whole genome comparisons of ergot fungi reveals the divergence and evolution of species within the genus Claviceps are the result of varying mechanisms driving genome evolution and host range expansion.</title>
        <authorList>
            <person name="Wyka S.A."/>
            <person name="Mondo S.J."/>
            <person name="Liu M."/>
            <person name="Dettman J."/>
            <person name="Nalam V."/>
            <person name="Broders K.D."/>
        </authorList>
    </citation>
    <scope>NUCLEOTIDE SEQUENCE</scope>
    <source>
        <strain evidence="7">CCC 602</strain>
    </source>
</reference>
<evidence type="ECO:0000256" key="1">
    <source>
        <dbReference type="ARBA" id="ARBA00004141"/>
    </source>
</evidence>
<accession>A0A9P7ND06</accession>
<dbReference type="EMBL" id="SRPW01000568">
    <property type="protein sequence ID" value="KAG6013628.1"/>
    <property type="molecule type" value="Genomic_DNA"/>
</dbReference>
<keyword evidence="3" id="KW-0812">Transmembrane</keyword>
<dbReference type="GO" id="GO:0005886">
    <property type="term" value="C:plasma membrane"/>
    <property type="evidence" value="ECO:0007669"/>
    <property type="project" value="TreeGrafter"/>
</dbReference>
<dbReference type="Proteomes" id="UP000748025">
    <property type="component" value="Unassembled WGS sequence"/>
</dbReference>
<dbReference type="OrthoDB" id="3639251at2759"/>
<evidence type="ECO:0008006" key="9">
    <source>
        <dbReference type="Google" id="ProtNLM"/>
    </source>
</evidence>
<organism evidence="7 8">
    <name type="scientific">Claviceps pusilla</name>
    <dbReference type="NCBI Taxonomy" id="123648"/>
    <lineage>
        <taxon>Eukaryota</taxon>
        <taxon>Fungi</taxon>
        <taxon>Dikarya</taxon>
        <taxon>Ascomycota</taxon>
        <taxon>Pezizomycotina</taxon>
        <taxon>Sordariomycetes</taxon>
        <taxon>Hypocreomycetidae</taxon>
        <taxon>Hypocreales</taxon>
        <taxon>Clavicipitaceae</taxon>
        <taxon>Claviceps</taxon>
    </lineage>
</organism>
<evidence type="ECO:0000256" key="5">
    <source>
        <dbReference type="ARBA" id="ARBA00023136"/>
    </source>
</evidence>
<dbReference type="PANTHER" id="PTHR43791:SF4">
    <property type="entry name" value="PANTOTHENATE TRANSPORTER FEN2"/>
    <property type="match status" value="1"/>
</dbReference>
<keyword evidence="5" id="KW-0472">Membrane</keyword>
<keyword evidence="4" id="KW-1133">Transmembrane helix</keyword>
<gene>
    <name evidence="7" type="ORF">E4U43_007197</name>
</gene>
<dbReference type="AlphaFoldDB" id="A0A9P7ND06"/>
<dbReference type="GO" id="GO:0098717">
    <property type="term" value="P:pantothenate import across plasma membrane"/>
    <property type="evidence" value="ECO:0007669"/>
    <property type="project" value="TreeGrafter"/>
</dbReference>
<sequence>LDRTNLANAYASGMKEDLRFAGNQLNEITTYLLGQAPSNLSFVAIRFFQGVCEASIFVGTHYILGAWYTGRELGKRSGIFTCAGLSGTLIGGFIQSGLFDSLDGRLGLAGWPWLSRHRRPPDRARCPVRHRLLPRYTADHHGLLSDRGRKDTRRVPRAANAGPAAPDGQVWNIPLIETLCSVSPHSLTDDLARHVGHDCGIDFVLILWTAGLSWRDRKNKKALGRETGLPRRVKARGRWGSHGQRDIIHRGTKWTILNAEESRSRPHYPSWNKADNSCMTKV</sequence>
<evidence type="ECO:0000256" key="4">
    <source>
        <dbReference type="ARBA" id="ARBA00022989"/>
    </source>
</evidence>
<evidence type="ECO:0000256" key="3">
    <source>
        <dbReference type="ARBA" id="ARBA00022692"/>
    </source>
</evidence>
<dbReference type="Gene3D" id="1.20.1250.20">
    <property type="entry name" value="MFS general substrate transporter like domains"/>
    <property type="match status" value="1"/>
</dbReference>
<comment type="subcellular location">
    <subcellularLocation>
        <location evidence="1">Membrane</location>
        <topology evidence="1">Multi-pass membrane protein</topology>
    </subcellularLocation>
</comment>
<name>A0A9P7ND06_9HYPO</name>
<evidence type="ECO:0000313" key="8">
    <source>
        <dbReference type="Proteomes" id="UP000748025"/>
    </source>
</evidence>
<dbReference type="InterPro" id="IPR036259">
    <property type="entry name" value="MFS_trans_sf"/>
</dbReference>
<evidence type="ECO:0000256" key="6">
    <source>
        <dbReference type="SAM" id="MobiDB-lite"/>
    </source>
</evidence>
<feature type="region of interest" description="Disordered" evidence="6">
    <location>
        <begin position="143"/>
        <end position="163"/>
    </location>
</feature>
<dbReference type="SUPFAM" id="SSF103473">
    <property type="entry name" value="MFS general substrate transporter"/>
    <property type="match status" value="1"/>
</dbReference>
<dbReference type="PANTHER" id="PTHR43791">
    <property type="entry name" value="PERMEASE-RELATED"/>
    <property type="match status" value="1"/>
</dbReference>
<keyword evidence="2" id="KW-0813">Transport</keyword>
<evidence type="ECO:0000256" key="2">
    <source>
        <dbReference type="ARBA" id="ARBA00022448"/>
    </source>
</evidence>